<dbReference type="Pfam" id="PF03652">
    <property type="entry name" value="RuvX"/>
    <property type="match status" value="1"/>
</dbReference>
<dbReference type="SMART" id="SM00732">
    <property type="entry name" value="YqgFc"/>
    <property type="match status" value="1"/>
</dbReference>
<keyword evidence="2" id="KW-0690">Ribosome biogenesis</keyword>
<dbReference type="GO" id="GO:0005829">
    <property type="term" value="C:cytosol"/>
    <property type="evidence" value="ECO:0007669"/>
    <property type="project" value="TreeGrafter"/>
</dbReference>
<organism evidence="6">
    <name type="scientific">freshwater metagenome</name>
    <dbReference type="NCBI Taxonomy" id="449393"/>
    <lineage>
        <taxon>unclassified sequences</taxon>
        <taxon>metagenomes</taxon>
        <taxon>ecological metagenomes</taxon>
    </lineage>
</organism>
<dbReference type="HAMAP" id="MF_00651">
    <property type="entry name" value="Nuclease_YqgF"/>
    <property type="match status" value="1"/>
</dbReference>
<dbReference type="GO" id="GO:0004518">
    <property type="term" value="F:nuclease activity"/>
    <property type="evidence" value="ECO:0007669"/>
    <property type="project" value="UniProtKB-KW"/>
</dbReference>
<gene>
    <name evidence="6" type="ORF">UFOPK1639_00027</name>
</gene>
<reference evidence="6" key="1">
    <citation type="submission" date="2020-05" db="EMBL/GenBank/DDBJ databases">
        <authorList>
            <person name="Chiriac C."/>
            <person name="Salcher M."/>
            <person name="Ghai R."/>
            <person name="Kavagutti S V."/>
        </authorList>
    </citation>
    <scope>NUCLEOTIDE SEQUENCE</scope>
</reference>
<dbReference type="PANTHER" id="PTHR33317">
    <property type="entry name" value="POLYNUCLEOTIDYL TRANSFERASE, RIBONUCLEASE H-LIKE SUPERFAMILY PROTEIN"/>
    <property type="match status" value="1"/>
</dbReference>
<dbReference type="InterPro" id="IPR012337">
    <property type="entry name" value="RNaseH-like_sf"/>
</dbReference>
<proteinExistence type="inferred from homology"/>
<dbReference type="Gene3D" id="3.30.420.140">
    <property type="entry name" value="YqgF/RNase H-like domain"/>
    <property type="match status" value="1"/>
</dbReference>
<dbReference type="CDD" id="cd16964">
    <property type="entry name" value="YqgF"/>
    <property type="match status" value="1"/>
</dbReference>
<evidence type="ECO:0000256" key="1">
    <source>
        <dbReference type="ARBA" id="ARBA00022490"/>
    </source>
</evidence>
<evidence type="ECO:0000256" key="2">
    <source>
        <dbReference type="ARBA" id="ARBA00022517"/>
    </source>
</evidence>
<protein>
    <submittedName>
        <fullName evidence="6">Unannotated protein</fullName>
    </submittedName>
</protein>
<keyword evidence="1" id="KW-0963">Cytoplasm</keyword>
<name>A0A6J6CY56_9ZZZZ</name>
<sequence>MRTGRRLAVDVGKVRIGIAICDREAILSSPLDAIARLSSASESVTSIAQLADTHGVIEVYVGDPLSLSGKETDSTNDARLFASELSKALSVPVRMIDERLTTVSASAKLRASGINAKDSKSIIDSASAVEILESALSYEKISGLAPGNLVGDSVGA</sequence>
<dbReference type="GO" id="GO:0016787">
    <property type="term" value="F:hydrolase activity"/>
    <property type="evidence" value="ECO:0007669"/>
    <property type="project" value="UniProtKB-KW"/>
</dbReference>
<keyword evidence="3" id="KW-0540">Nuclease</keyword>
<evidence type="ECO:0000259" key="5">
    <source>
        <dbReference type="SMART" id="SM00732"/>
    </source>
</evidence>
<accession>A0A6J6CY56</accession>
<dbReference type="AlphaFoldDB" id="A0A6J6CY56"/>
<dbReference type="EMBL" id="CAEZTH010000002">
    <property type="protein sequence ID" value="CAB4555133.1"/>
    <property type="molecule type" value="Genomic_DNA"/>
</dbReference>
<evidence type="ECO:0000256" key="4">
    <source>
        <dbReference type="ARBA" id="ARBA00022801"/>
    </source>
</evidence>
<dbReference type="SUPFAM" id="SSF53098">
    <property type="entry name" value="Ribonuclease H-like"/>
    <property type="match status" value="1"/>
</dbReference>
<dbReference type="InterPro" id="IPR006641">
    <property type="entry name" value="YqgF/RNaseH-like_dom"/>
</dbReference>
<feature type="domain" description="YqgF/RNase H-like" evidence="5">
    <location>
        <begin position="4"/>
        <end position="105"/>
    </location>
</feature>
<dbReference type="NCBIfam" id="TIGR00250">
    <property type="entry name" value="RNAse_H_YqgF"/>
    <property type="match status" value="1"/>
</dbReference>
<evidence type="ECO:0000313" key="6">
    <source>
        <dbReference type="EMBL" id="CAB4555133.1"/>
    </source>
</evidence>
<keyword evidence="4" id="KW-0378">Hydrolase</keyword>
<evidence type="ECO:0000256" key="3">
    <source>
        <dbReference type="ARBA" id="ARBA00022722"/>
    </source>
</evidence>
<dbReference type="PANTHER" id="PTHR33317:SF4">
    <property type="entry name" value="POLYNUCLEOTIDYL TRANSFERASE, RIBONUCLEASE H-LIKE SUPERFAMILY PROTEIN"/>
    <property type="match status" value="1"/>
</dbReference>
<dbReference type="InterPro" id="IPR037027">
    <property type="entry name" value="YqgF/RNaseH-like_dom_sf"/>
</dbReference>
<dbReference type="GO" id="GO:0000967">
    <property type="term" value="P:rRNA 5'-end processing"/>
    <property type="evidence" value="ECO:0007669"/>
    <property type="project" value="TreeGrafter"/>
</dbReference>
<dbReference type="InterPro" id="IPR005227">
    <property type="entry name" value="YqgF"/>
</dbReference>